<accession>A0AAD7KES7</accession>
<feature type="compositionally biased region" description="Acidic residues" evidence="1">
    <location>
        <begin position="344"/>
        <end position="363"/>
    </location>
</feature>
<feature type="region of interest" description="Disordered" evidence="1">
    <location>
        <begin position="421"/>
        <end position="452"/>
    </location>
</feature>
<name>A0AAD7KES7_9AGAR</name>
<reference evidence="2" key="1">
    <citation type="submission" date="2023-03" db="EMBL/GenBank/DDBJ databases">
        <title>Massive genome expansion in bonnet fungi (Mycena s.s.) driven by repeated elements and novel gene families across ecological guilds.</title>
        <authorList>
            <consortium name="Lawrence Berkeley National Laboratory"/>
            <person name="Harder C.B."/>
            <person name="Miyauchi S."/>
            <person name="Viragh M."/>
            <person name="Kuo A."/>
            <person name="Thoen E."/>
            <person name="Andreopoulos B."/>
            <person name="Lu D."/>
            <person name="Skrede I."/>
            <person name="Drula E."/>
            <person name="Henrissat B."/>
            <person name="Morin E."/>
            <person name="Kohler A."/>
            <person name="Barry K."/>
            <person name="LaButti K."/>
            <person name="Morin E."/>
            <person name="Salamov A."/>
            <person name="Lipzen A."/>
            <person name="Mereny Z."/>
            <person name="Hegedus B."/>
            <person name="Baldrian P."/>
            <person name="Stursova M."/>
            <person name="Weitz H."/>
            <person name="Taylor A."/>
            <person name="Grigoriev I.V."/>
            <person name="Nagy L.G."/>
            <person name="Martin F."/>
            <person name="Kauserud H."/>
        </authorList>
    </citation>
    <scope>NUCLEOTIDE SEQUENCE</scope>
    <source>
        <strain evidence="2">CBHHK182m</strain>
    </source>
</reference>
<feature type="region of interest" description="Disordered" evidence="1">
    <location>
        <begin position="1"/>
        <end position="283"/>
    </location>
</feature>
<protein>
    <submittedName>
        <fullName evidence="2">Uncharacterized protein</fullName>
    </submittedName>
</protein>
<comment type="caution">
    <text evidence="2">The sequence shown here is derived from an EMBL/GenBank/DDBJ whole genome shotgun (WGS) entry which is preliminary data.</text>
</comment>
<evidence type="ECO:0000256" key="1">
    <source>
        <dbReference type="SAM" id="MobiDB-lite"/>
    </source>
</evidence>
<feature type="region of interest" description="Disordered" evidence="1">
    <location>
        <begin position="342"/>
        <end position="370"/>
    </location>
</feature>
<sequence>MDAGSAPPKRKITVVKVTEASPQRNYVNRSPSPYKSGGFPSAPSPTFRPKAKINSSATSNLATRKATSVVSSSSLGGLHPLAPRSASPSKQQPPPPRPRAAITRGATANVRGGPQESRRRSMTTDASQPLASRSTTSSSRPNVSELLYLSDDEQPSPVTSPQITAKLSRQANNEFPPSPPLGPSSSLRAQSPPTSAVSYSSRSSRSPSSVSYATESGTSQLSAPRPNGRDAADSSMRSGLENLMHFSGMLPTAEDAEDDDSDEDEDGQGQEKREDEFRASTFERKVKAEAKSVRKIADLEITNRSLLTINTSLEQTKRRQAKENRDSRLILPSRAFRAVKSSLEADDTVDSNSDEEEEGDEAEQAAAEQAREVHDVMYRRIKTILAGLLETGRRALETTPQDFPEPVKVAKVLSAYELNEEGDADPDADGEAGGRARTPSAATGRRRERASDLTKFGDAPGLRARVAIAEDWVRSRSCDGWGVLPWYIFVVYVR</sequence>
<feature type="compositionally biased region" description="Polar residues" evidence="1">
    <location>
        <begin position="156"/>
        <end position="175"/>
    </location>
</feature>
<feature type="compositionally biased region" description="Polar residues" evidence="1">
    <location>
        <begin position="53"/>
        <end position="66"/>
    </location>
</feature>
<feature type="compositionally biased region" description="Polar residues" evidence="1">
    <location>
        <begin position="20"/>
        <end position="33"/>
    </location>
</feature>
<feature type="compositionally biased region" description="Polar residues" evidence="1">
    <location>
        <begin position="123"/>
        <end position="142"/>
    </location>
</feature>
<organism evidence="2 3">
    <name type="scientific">Mycena metata</name>
    <dbReference type="NCBI Taxonomy" id="1033252"/>
    <lineage>
        <taxon>Eukaryota</taxon>
        <taxon>Fungi</taxon>
        <taxon>Dikarya</taxon>
        <taxon>Basidiomycota</taxon>
        <taxon>Agaricomycotina</taxon>
        <taxon>Agaricomycetes</taxon>
        <taxon>Agaricomycetidae</taxon>
        <taxon>Agaricales</taxon>
        <taxon>Marasmiineae</taxon>
        <taxon>Mycenaceae</taxon>
        <taxon>Mycena</taxon>
    </lineage>
</organism>
<proteinExistence type="predicted"/>
<dbReference type="AlphaFoldDB" id="A0AAD7KES7"/>
<feature type="compositionally biased region" description="Low complexity" evidence="1">
    <location>
        <begin position="68"/>
        <end position="90"/>
    </location>
</feature>
<dbReference type="EMBL" id="JARKIB010000003">
    <property type="protein sequence ID" value="KAJ7783150.1"/>
    <property type="molecule type" value="Genomic_DNA"/>
</dbReference>
<dbReference type="Proteomes" id="UP001215598">
    <property type="component" value="Unassembled WGS sequence"/>
</dbReference>
<feature type="compositionally biased region" description="Acidic residues" evidence="1">
    <location>
        <begin position="254"/>
        <end position="268"/>
    </location>
</feature>
<feature type="compositionally biased region" description="Acidic residues" evidence="1">
    <location>
        <begin position="421"/>
        <end position="430"/>
    </location>
</feature>
<gene>
    <name evidence="2" type="ORF">B0H16DRAFT_1709960</name>
</gene>
<feature type="compositionally biased region" description="Low complexity" evidence="1">
    <location>
        <begin position="183"/>
        <end position="214"/>
    </location>
</feature>
<keyword evidence="3" id="KW-1185">Reference proteome</keyword>
<evidence type="ECO:0000313" key="3">
    <source>
        <dbReference type="Proteomes" id="UP001215598"/>
    </source>
</evidence>
<evidence type="ECO:0000313" key="2">
    <source>
        <dbReference type="EMBL" id="KAJ7783150.1"/>
    </source>
</evidence>
<feature type="compositionally biased region" description="Basic and acidic residues" evidence="1">
    <location>
        <begin position="269"/>
        <end position="283"/>
    </location>
</feature>